<gene>
    <name evidence="1" type="ORF">AB835_05615</name>
</gene>
<evidence type="ECO:0000313" key="1">
    <source>
        <dbReference type="EMBL" id="ODS24003.1"/>
    </source>
</evidence>
<dbReference type="EMBL" id="MDLC01000015">
    <property type="protein sequence ID" value="ODS24003.1"/>
    <property type="molecule type" value="Genomic_DNA"/>
</dbReference>
<reference evidence="1 2" key="1">
    <citation type="journal article" date="2016" name="Appl. Environ. Microbiol.">
        <title>Lack of Overt Genome Reduction in the Bryostatin-Producing Bryozoan Symbiont "Candidatus Endobugula sertula".</title>
        <authorList>
            <person name="Miller I.J."/>
            <person name="Vanee N."/>
            <person name="Fong S.S."/>
            <person name="Lim-Fong G.E."/>
            <person name="Kwan J.C."/>
        </authorList>
    </citation>
    <scope>NUCLEOTIDE SEQUENCE [LARGE SCALE GENOMIC DNA]</scope>
    <source>
        <strain evidence="1">AB1-4</strain>
    </source>
</reference>
<comment type="caution">
    <text evidence="1">The sequence shown here is derived from an EMBL/GenBank/DDBJ whole genome shotgun (WGS) entry which is preliminary data.</text>
</comment>
<name>A0A1D2QR43_9GAMM</name>
<sequence length="328" mass="37833">MNVIAKYVIENQGEIDFVITGDSSSEILGYWTWVQKVSKDFGLGKIDKKNTSWGGLFDKLSEINTAYYDSIMEGDYAENDFYSFSSLAKANINLPQYFTVFDETEYSYDSHKEFMENFLGFSLRDDAFNFTESDCQNPMLMAHLRGLLADFEGRGYICGIKEYLALVTKLMDKKSYSESMIKTALHPYKTDDDILDRKKASEEFARDNFDLSEDNLYMMVASPFINGMERLDEYLAWRHQDDQCLIIQIKEELEMVAENKFENLPILSRFSGFSNKNINKLTNHSNEPCNLISLSGSSDGLKILRFYDPHKMILDNENIKANKLITGR</sequence>
<proteinExistence type="predicted"/>
<dbReference type="AlphaFoldDB" id="A0A1D2QR43"/>
<evidence type="ECO:0000313" key="2">
    <source>
        <dbReference type="Proteomes" id="UP000242502"/>
    </source>
</evidence>
<dbReference type="STRING" id="62101.AB835_05615"/>
<protein>
    <submittedName>
        <fullName evidence="1">Uncharacterized protein</fullName>
    </submittedName>
</protein>
<accession>A0A1D2QR43</accession>
<dbReference type="Proteomes" id="UP000242502">
    <property type="component" value="Unassembled WGS sequence"/>
</dbReference>
<organism evidence="1 2">
    <name type="scientific">Candidatus Endobugula sertula</name>
    <name type="common">Bugula neritina bacterial symbiont</name>
    <dbReference type="NCBI Taxonomy" id="62101"/>
    <lineage>
        <taxon>Bacteria</taxon>
        <taxon>Pseudomonadati</taxon>
        <taxon>Pseudomonadota</taxon>
        <taxon>Gammaproteobacteria</taxon>
        <taxon>Cellvibrionales</taxon>
        <taxon>Cellvibrionaceae</taxon>
        <taxon>Candidatus Endobugula</taxon>
    </lineage>
</organism>